<evidence type="ECO:0000313" key="2">
    <source>
        <dbReference type="EMBL" id="CAE17253.1"/>
    </source>
</evidence>
<organism evidence="2 3">
    <name type="scientific">Photorhabdus laumondii subsp. laumondii (strain DSM 15139 / CIP 105565 / TT01)</name>
    <name type="common">Photorhabdus luminescens subsp. laumondii</name>
    <dbReference type="NCBI Taxonomy" id="243265"/>
    <lineage>
        <taxon>Bacteria</taxon>
        <taxon>Pseudomonadati</taxon>
        <taxon>Pseudomonadota</taxon>
        <taxon>Gammaproteobacteria</taxon>
        <taxon>Enterobacterales</taxon>
        <taxon>Morganellaceae</taxon>
        <taxon>Photorhabdus</taxon>
    </lineage>
</organism>
<dbReference type="AlphaFoldDB" id="Q7MY15"/>
<keyword evidence="1" id="KW-0472">Membrane</keyword>
<feature type="transmembrane region" description="Helical" evidence="1">
    <location>
        <begin position="23"/>
        <end position="43"/>
    </location>
</feature>
<sequence length="53" mass="5599">MAGMVVNLSGFNEPGGVTGTASAAYWLFLLFAIAPLLALFTAWRAAKIRLVAE</sequence>
<keyword evidence="1" id="KW-0812">Transmembrane</keyword>
<keyword evidence="1" id="KW-1133">Transmembrane helix</keyword>
<name>Q7MY15_PHOLL</name>
<evidence type="ECO:0000313" key="3">
    <source>
        <dbReference type="Proteomes" id="UP000002514"/>
    </source>
</evidence>
<dbReference type="Proteomes" id="UP000002514">
    <property type="component" value="Chromosome"/>
</dbReference>
<gene>
    <name evidence="2" type="ordered locus">plu4881</name>
</gene>
<evidence type="ECO:0000256" key="1">
    <source>
        <dbReference type="SAM" id="Phobius"/>
    </source>
</evidence>
<proteinExistence type="predicted"/>
<accession>Q7MY15</accession>
<dbReference type="eggNOG" id="COG2814">
    <property type="taxonomic scope" value="Bacteria"/>
</dbReference>
<protein>
    <submittedName>
        <fullName evidence="2">Photorhabdus luminescens subsp. laumondii TTO1 complete genome segment 17/17</fullName>
    </submittedName>
</protein>
<reference evidence="3" key="1">
    <citation type="journal article" date="2003" name="Nat. Biotechnol.">
        <title>The genome sequence of the entomopathogenic bacterium Photorhabdus luminescens.</title>
        <authorList>
            <person name="Duchaud E."/>
            <person name="Rusniok C."/>
            <person name="Frangeul L."/>
            <person name="Buchrieser C."/>
            <person name="Givaudan A."/>
            <person name="Taourit S."/>
            <person name="Bocs S."/>
            <person name="Boursaux-Eude C."/>
            <person name="Chandler M."/>
            <person name="Charles J.-F."/>
            <person name="Dassa E."/>
            <person name="Derose R."/>
            <person name="Derzelle S."/>
            <person name="Freyssinet G."/>
            <person name="Gaudriault S."/>
            <person name="Medigue C."/>
            <person name="Lanois A."/>
            <person name="Powell K."/>
            <person name="Siguier P."/>
            <person name="Vincent R."/>
            <person name="Wingate V."/>
            <person name="Zouine M."/>
            <person name="Glaser P."/>
            <person name="Boemare N."/>
            <person name="Danchin A."/>
            <person name="Kunst F."/>
        </authorList>
    </citation>
    <scope>NUCLEOTIDE SEQUENCE [LARGE SCALE GENOMIC DNA]</scope>
    <source>
        <strain evidence="3">DSM 15139 / CIP 105565 / TT01</strain>
    </source>
</reference>
<dbReference type="HOGENOM" id="CLU_3064577_0_0_6"/>
<dbReference type="STRING" id="243265.plu4881"/>
<dbReference type="EMBL" id="BX571875">
    <property type="protein sequence ID" value="CAE17253.1"/>
    <property type="molecule type" value="Genomic_DNA"/>
</dbReference>
<keyword evidence="3" id="KW-1185">Reference proteome</keyword>
<dbReference type="KEGG" id="plu:plu4881"/>